<keyword evidence="1" id="KW-0812">Transmembrane</keyword>
<protein>
    <submittedName>
        <fullName evidence="3">DUF4350 domain-containing protein</fullName>
    </submittedName>
</protein>
<proteinExistence type="predicted"/>
<comment type="caution">
    <text evidence="3">The sequence shown here is derived from an EMBL/GenBank/DDBJ whole genome shotgun (WGS) entry which is preliminary data.</text>
</comment>
<dbReference type="InterPro" id="IPR025646">
    <property type="entry name" value="DUF4350"/>
</dbReference>
<keyword evidence="1" id="KW-1133">Transmembrane helix</keyword>
<name>A0ABS7CWC3_9BACT</name>
<reference evidence="3 4" key="1">
    <citation type="journal article" date="2016" name="Int. J. Syst. Evol. Microbiol.">
        <title>Pontibacter aydingkolensis sp. nov., isolated from soil of a salt lake.</title>
        <authorList>
            <person name="Osman G."/>
            <person name="Zhang T."/>
            <person name="Lou K."/>
            <person name="Gao Y."/>
            <person name="Chang W."/>
            <person name="Lin Q."/>
            <person name="Yang H.M."/>
            <person name="Huo X.D."/>
            <person name="Wang N."/>
        </authorList>
    </citation>
    <scope>NUCLEOTIDE SEQUENCE [LARGE SCALE GENOMIC DNA]</scope>
    <source>
        <strain evidence="3 4">KACC 19255</strain>
    </source>
</reference>
<sequence length="395" mass="45497">MKGYRRYIALIVLLFGALVLLEYFRPQPVDWTHTYSRKDKIPFGTYALYDLLPGIFPGKKAQEVREPIYNLLQDSTLSGNYVFIHNNFEADSVDTNALLDFVSRGNQVFIAAEHFSMFLTDTLKFDTETLGSTSPDSTALYFTSQQAHLVYTYPKNQEAVYLDADPKAGHIALGRNKAGYLNFMKVRFGRGWFYISSVPLAFTNYQLLTQNQSEYAATALSHLPVKTVYWDEYQKQGRIENQSVFRVLMEYEPLTWAYYIALVSMVLFLLFKSKRTQRVIPVVEPPRNTTLDFVKTIGSLYFNNGDHKNIAEKKISYFLEHLRLHYHISTNTWDEELKDRLVNKSGADEALVTNIFNLVSSIRESSSIGVQTLMMLNNYLEEFYRQTSIGPKAHA</sequence>
<organism evidence="3 4">
    <name type="scientific">Pontibacter aydingkolensis</name>
    <dbReference type="NCBI Taxonomy" id="1911536"/>
    <lineage>
        <taxon>Bacteria</taxon>
        <taxon>Pseudomonadati</taxon>
        <taxon>Bacteroidota</taxon>
        <taxon>Cytophagia</taxon>
        <taxon>Cytophagales</taxon>
        <taxon>Hymenobacteraceae</taxon>
        <taxon>Pontibacter</taxon>
    </lineage>
</organism>
<dbReference type="EMBL" id="JAHYXK010000011">
    <property type="protein sequence ID" value="MBW7468156.1"/>
    <property type="molecule type" value="Genomic_DNA"/>
</dbReference>
<evidence type="ECO:0000313" key="4">
    <source>
        <dbReference type="Proteomes" id="UP000813018"/>
    </source>
</evidence>
<dbReference type="Proteomes" id="UP000813018">
    <property type="component" value="Unassembled WGS sequence"/>
</dbReference>
<gene>
    <name evidence="3" type="ORF">K0O23_13860</name>
</gene>
<feature type="transmembrane region" description="Helical" evidence="1">
    <location>
        <begin position="254"/>
        <end position="271"/>
    </location>
</feature>
<evidence type="ECO:0000256" key="1">
    <source>
        <dbReference type="SAM" id="Phobius"/>
    </source>
</evidence>
<accession>A0ABS7CWC3</accession>
<keyword evidence="4" id="KW-1185">Reference proteome</keyword>
<feature type="domain" description="DUF4350" evidence="2">
    <location>
        <begin position="39"/>
        <end position="217"/>
    </location>
</feature>
<evidence type="ECO:0000259" key="2">
    <source>
        <dbReference type="Pfam" id="PF14258"/>
    </source>
</evidence>
<dbReference type="Pfam" id="PF14258">
    <property type="entry name" value="DUF4350"/>
    <property type="match status" value="1"/>
</dbReference>
<dbReference type="RefSeq" id="WP_219878031.1">
    <property type="nucleotide sequence ID" value="NZ_JAHYXK010000011.1"/>
</dbReference>
<evidence type="ECO:0000313" key="3">
    <source>
        <dbReference type="EMBL" id="MBW7468156.1"/>
    </source>
</evidence>
<keyword evidence="1" id="KW-0472">Membrane</keyword>